<dbReference type="AlphaFoldDB" id="A0A3B1A626"/>
<dbReference type="Pfam" id="PF09489">
    <property type="entry name" value="CbtB"/>
    <property type="match status" value="1"/>
</dbReference>
<accession>A0A3B1A626</accession>
<dbReference type="EMBL" id="UOFT01000079">
    <property type="protein sequence ID" value="VAW99521.1"/>
    <property type="molecule type" value="Genomic_DNA"/>
</dbReference>
<proteinExistence type="predicted"/>
<sequence length="157" mass="17629">MKRETGALMLIIQAMGNSGTVPATVSELRRIIQSLQYYNAGRRFIWLLNHSRVRRPARSYYLAQRRAVHQKELKLEHFLLKVIPLQIILSHTGEDPVNISINTASKTQSISSRITTSLITLTLGLTIVFGVGFAQGTNDALHNAAHDTRHTMVFPCH</sequence>
<organism evidence="1">
    <name type="scientific">hydrothermal vent metagenome</name>
    <dbReference type="NCBI Taxonomy" id="652676"/>
    <lineage>
        <taxon>unclassified sequences</taxon>
        <taxon>metagenomes</taxon>
        <taxon>ecological metagenomes</taxon>
    </lineage>
</organism>
<dbReference type="InterPro" id="IPR012667">
    <property type="entry name" value="CbtB_put"/>
</dbReference>
<gene>
    <name evidence="1" type="ORF">MNBD_GAMMA23-1855</name>
</gene>
<protein>
    <submittedName>
        <fullName evidence="1">Uncharacterized protein</fullName>
    </submittedName>
</protein>
<evidence type="ECO:0000313" key="1">
    <source>
        <dbReference type="EMBL" id="VAW99521.1"/>
    </source>
</evidence>
<reference evidence="1" key="1">
    <citation type="submission" date="2018-06" db="EMBL/GenBank/DDBJ databases">
        <authorList>
            <person name="Zhirakovskaya E."/>
        </authorList>
    </citation>
    <scope>NUCLEOTIDE SEQUENCE</scope>
</reference>
<name>A0A3B1A626_9ZZZZ</name>